<dbReference type="InterPro" id="IPR028939">
    <property type="entry name" value="P5C_Rdtase_cat_N"/>
</dbReference>
<evidence type="ECO:0000256" key="4">
    <source>
        <dbReference type="ARBA" id="ARBA00022650"/>
    </source>
</evidence>
<evidence type="ECO:0000256" key="3">
    <source>
        <dbReference type="ARBA" id="ARBA00022605"/>
    </source>
</evidence>
<feature type="binding site" evidence="9">
    <location>
        <begin position="17"/>
        <end position="22"/>
    </location>
    <ligand>
        <name>NADP(+)</name>
        <dbReference type="ChEBI" id="CHEBI:58349"/>
    </ligand>
</feature>
<dbReference type="PIRSF" id="PIRSF000193">
    <property type="entry name" value="Pyrrol-5-carb_rd"/>
    <property type="match status" value="1"/>
</dbReference>
<evidence type="ECO:0000313" key="13">
    <source>
        <dbReference type="Proteomes" id="UP000310263"/>
    </source>
</evidence>
<organism evidence="12 13">
    <name type="scientific">Muricaecibacterium torontonense</name>
    <dbReference type="NCBI Taxonomy" id="3032871"/>
    <lineage>
        <taxon>Bacteria</taxon>
        <taxon>Bacillati</taxon>
        <taxon>Actinomycetota</taxon>
        <taxon>Coriobacteriia</taxon>
        <taxon>Coriobacteriales</taxon>
        <taxon>Atopobiaceae</taxon>
        <taxon>Muricaecibacterium</taxon>
    </lineage>
</organism>
<keyword evidence="13" id="KW-1185">Reference proteome</keyword>
<dbReference type="SUPFAM" id="SSF48179">
    <property type="entry name" value="6-phosphogluconate dehydrogenase C-terminal domain-like"/>
    <property type="match status" value="1"/>
</dbReference>
<dbReference type="EMBL" id="SRYE01000005">
    <property type="protein sequence ID" value="TGY61418.1"/>
    <property type="molecule type" value="Genomic_DNA"/>
</dbReference>
<dbReference type="InterPro" id="IPR036291">
    <property type="entry name" value="NAD(P)-bd_dom_sf"/>
</dbReference>
<protein>
    <recommendedName>
        <fullName evidence="7 8">Pyrroline-5-carboxylate reductase</fullName>
        <shortName evidence="7">P5C reductase</shortName>
        <shortName evidence="7">P5CR</shortName>
        <ecNumber evidence="7 8">1.5.1.2</ecNumber>
    </recommendedName>
    <alternativeName>
        <fullName evidence="7">PCA reductase</fullName>
    </alternativeName>
</protein>
<dbReference type="PANTHER" id="PTHR11645:SF0">
    <property type="entry name" value="PYRROLINE-5-CARBOXYLATE REDUCTASE 3"/>
    <property type="match status" value="1"/>
</dbReference>
<proteinExistence type="inferred from homology"/>
<comment type="catalytic activity">
    <reaction evidence="7">
        <text>L-proline + NAD(+) = (S)-1-pyrroline-5-carboxylate + NADH + 2 H(+)</text>
        <dbReference type="Rhea" id="RHEA:14105"/>
        <dbReference type="ChEBI" id="CHEBI:15378"/>
        <dbReference type="ChEBI" id="CHEBI:17388"/>
        <dbReference type="ChEBI" id="CHEBI:57540"/>
        <dbReference type="ChEBI" id="CHEBI:57945"/>
        <dbReference type="ChEBI" id="CHEBI:60039"/>
        <dbReference type="EC" id="1.5.1.2"/>
    </reaction>
</comment>
<evidence type="ECO:0000256" key="8">
    <source>
        <dbReference type="NCBIfam" id="TIGR00112"/>
    </source>
</evidence>
<dbReference type="HAMAP" id="MF_01925">
    <property type="entry name" value="P5C_reductase"/>
    <property type="match status" value="1"/>
</dbReference>
<keyword evidence="6 7" id="KW-0560">Oxidoreductase</keyword>
<dbReference type="Gene3D" id="1.10.3730.10">
    <property type="entry name" value="ProC C-terminal domain-like"/>
    <property type="match status" value="1"/>
</dbReference>
<dbReference type="OrthoDB" id="9805754at2"/>
<dbReference type="RefSeq" id="WP_136013140.1">
    <property type="nucleotide sequence ID" value="NZ_SRYE01000005.1"/>
</dbReference>
<dbReference type="GO" id="GO:0004735">
    <property type="term" value="F:pyrroline-5-carboxylate reductase activity"/>
    <property type="evidence" value="ECO:0007669"/>
    <property type="project" value="UniProtKB-UniRule"/>
</dbReference>
<comment type="caution">
    <text evidence="12">The sequence shown here is derived from an EMBL/GenBank/DDBJ whole genome shotgun (WGS) entry which is preliminary data.</text>
</comment>
<dbReference type="InterPro" id="IPR008927">
    <property type="entry name" value="6-PGluconate_DH-like_C_sf"/>
</dbReference>
<evidence type="ECO:0000256" key="1">
    <source>
        <dbReference type="ARBA" id="ARBA00005525"/>
    </source>
</evidence>
<evidence type="ECO:0000256" key="2">
    <source>
        <dbReference type="ARBA" id="ARBA00022490"/>
    </source>
</evidence>
<comment type="function">
    <text evidence="7">Catalyzes the reduction of 1-pyrroline-5-carboxylate (PCA) to L-proline.</text>
</comment>
<dbReference type="UniPathway" id="UPA00098">
    <property type="reaction ID" value="UER00361"/>
</dbReference>
<dbReference type="GO" id="GO:0005737">
    <property type="term" value="C:cytoplasm"/>
    <property type="evidence" value="ECO:0007669"/>
    <property type="project" value="UniProtKB-SubCell"/>
</dbReference>
<evidence type="ECO:0000259" key="10">
    <source>
        <dbReference type="Pfam" id="PF03807"/>
    </source>
</evidence>
<comment type="subcellular location">
    <subcellularLocation>
        <location evidence="7">Cytoplasm</location>
    </subcellularLocation>
</comment>
<dbReference type="Pfam" id="PF03807">
    <property type="entry name" value="F420_oxidored"/>
    <property type="match status" value="1"/>
</dbReference>
<dbReference type="EC" id="1.5.1.2" evidence="7 8"/>
<name>A0A4S2EY44_9ACTN</name>
<feature type="binding site" evidence="9">
    <location>
        <begin position="80"/>
        <end position="83"/>
    </location>
    <ligand>
        <name>NADP(+)</name>
        <dbReference type="ChEBI" id="CHEBI:58349"/>
    </ligand>
</feature>
<evidence type="ECO:0000256" key="9">
    <source>
        <dbReference type="PIRSR" id="PIRSR000193-1"/>
    </source>
</evidence>
<gene>
    <name evidence="7 12" type="primary">proC</name>
    <name evidence="12" type="ORF">E5334_08415</name>
</gene>
<dbReference type="Proteomes" id="UP000310263">
    <property type="component" value="Unassembled WGS sequence"/>
</dbReference>
<accession>A0A4S2EY44</accession>
<comment type="similarity">
    <text evidence="1 7">Belongs to the pyrroline-5-carboxylate reductase family.</text>
</comment>
<feature type="domain" description="Pyrroline-5-carboxylate reductase dimerisation" evidence="11">
    <location>
        <begin position="171"/>
        <end position="273"/>
    </location>
</feature>
<dbReference type="InterPro" id="IPR029036">
    <property type="entry name" value="P5CR_dimer"/>
</dbReference>
<keyword evidence="4 7" id="KW-0641">Proline biosynthesis</keyword>
<reference evidence="12 13" key="1">
    <citation type="submission" date="2019-04" db="EMBL/GenBank/DDBJ databases">
        <title>Microbes associate with the intestines of laboratory mice.</title>
        <authorList>
            <person name="Navarre W."/>
            <person name="Wong E."/>
            <person name="Huang K."/>
            <person name="Tropini C."/>
            <person name="Ng K."/>
            <person name="Yu B."/>
        </authorList>
    </citation>
    <scope>NUCLEOTIDE SEQUENCE [LARGE SCALE GENOMIC DNA]</scope>
    <source>
        <strain evidence="12 13">NM07_P-09</strain>
    </source>
</reference>
<comment type="pathway">
    <text evidence="7">Amino-acid biosynthesis; L-proline biosynthesis; L-proline from L-glutamate 5-semialdehyde: step 1/1.</text>
</comment>
<evidence type="ECO:0000256" key="7">
    <source>
        <dbReference type="HAMAP-Rule" id="MF_01925"/>
    </source>
</evidence>
<comment type="catalytic activity">
    <reaction evidence="7">
        <text>L-proline + NADP(+) = (S)-1-pyrroline-5-carboxylate + NADPH + 2 H(+)</text>
        <dbReference type="Rhea" id="RHEA:14109"/>
        <dbReference type="ChEBI" id="CHEBI:15378"/>
        <dbReference type="ChEBI" id="CHEBI:17388"/>
        <dbReference type="ChEBI" id="CHEBI:57783"/>
        <dbReference type="ChEBI" id="CHEBI:58349"/>
        <dbReference type="ChEBI" id="CHEBI:60039"/>
        <dbReference type="EC" id="1.5.1.2"/>
    </reaction>
</comment>
<dbReference type="Pfam" id="PF14748">
    <property type="entry name" value="P5CR_dimer"/>
    <property type="match status" value="1"/>
</dbReference>
<evidence type="ECO:0000259" key="11">
    <source>
        <dbReference type="Pfam" id="PF14748"/>
    </source>
</evidence>
<dbReference type="AlphaFoldDB" id="A0A4S2EY44"/>
<feature type="domain" description="Pyrroline-5-carboxylate reductase catalytic N-terminal" evidence="10">
    <location>
        <begin position="13"/>
        <end position="108"/>
    </location>
</feature>
<dbReference type="NCBIfam" id="TIGR00112">
    <property type="entry name" value="proC"/>
    <property type="match status" value="1"/>
</dbReference>
<evidence type="ECO:0000256" key="5">
    <source>
        <dbReference type="ARBA" id="ARBA00022857"/>
    </source>
</evidence>
<dbReference type="PANTHER" id="PTHR11645">
    <property type="entry name" value="PYRROLINE-5-CARBOXYLATE REDUCTASE"/>
    <property type="match status" value="1"/>
</dbReference>
<dbReference type="SUPFAM" id="SSF51735">
    <property type="entry name" value="NAD(P)-binding Rossmann-fold domains"/>
    <property type="match status" value="1"/>
</dbReference>
<keyword evidence="3 7" id="KW-0028">Amino-acid biosynthesis</keyword>
<dbReference type="FunFam" id="3.40.50.720:FF:000190">
    <property type="entry name" value="Pyrroline-5-carboxylate reductase"/>
    <property type="match status" value="1"/>
</dbReference>
<sequence length="278" mass="28261">MTSPSTSKASQVTIAILGGGSMGSAIARGLVASGLCPASHISVADHNPSKLEALRSEVGVAISPKAKDILEASPDLCILAVKPQVLNNLIDEVGDALSGSLIVSIAAGVTLGTLQEALGEGERIVRVMPNLPVAVRQGASAVAPGLWATENDVQLCLELFGALGSAAAMTEERLEVEGAVVGCAPAFFALLVDTLTRAAIDAGLPAAQARDLLNTTMGGVSSMLSQSQEHPRAYMERVTSPGGTTSAALHELEPLMAEGSFKAVEAALARACKLSQNG</sequence>
<keyword evidence="5 7" id="KW-0521">NADP</keyword>
<dbReference type="Gene3D" id="3.40.50.720">
    <property type="entry name" value="NAD(P)-binding Rossmann-like Domain"/>
    <property type="match status" value="1"/>
</dbReference>
<dbReference type="GO" id="GO:0055129">
    <property type="term" value="P:L-proline biosynthetic process"/>
    <property type="evidence" value="ECO:0007669"/>
    <property type="project" value="UniProtKB-UniRule"/>
</dbReference>
<dbReference type="InterPro" id="IPR000304">
    <property type="entry name" value="Pyrroline-COOH_reductase"/>
</dbReference>
<evidence type="ECO:0000256" key="6">
    <source>
        <dbReference type="ARBA" id="ARBA00023002"/>
    </source>
</evidence>
<keyword evidence="2 7" id="KW-0963">Cytoplasm</keyword>
<evidence type="ECO:0000313" key="12">
    <source>
        <dbReference type="EMBL" id="TGY61418.1"/>
    </source>
</evidence>